<dbReference type="InterPro" id="IPR012674">
    <property type="entry name" value="Calycin"/>
</dbReference>
<dbReference type="GeneID" id="103067918"/>
<dbReference type="InterPro" id="IPR000566">
    <property type="entry name" value="Lipocln_cytosolic_FA-bd_dom"/>
</dbReference>
<dbReference type="SUPFAM" id="SSF50814">
    <property type="entry name" value="Lipocalins"/>
    <property type="match status" value="1"/>
</dbReference>
<dbReference type="InterPro" id="IPR022272">
    <property type="entry name" value="Lipocalin_CS"/>
</dbReference>
<feature type="chain" id="PRO_5039952300" evidence="3">
    <location>
        <begin position="19"/>
        <end position="194"/>
    </location>
</feature>
<evidence type="ECO:0000313" key="5">
    <source>
        <dbReference type="Proteomes" id="UP000695026"/>
    </source>
</evidence>
<evidence type="ECO:0000256" key="1">
    <source>
        <dbReference type="ARBA" id="ARBA00006889"/>
    </source>
</evidence>
<evidence type="ECO:0000313" key="6">
    <source>
        <dbReference type="RefSeq" id="XP_025021735.1"/>
    </source>
</evidence>
<organism evidence="5 6">
    <name type="scientific">Python bivittatus</name>
    <name type="common">Burmese python</name>
    <name type="synonym">Python molurus bivittatus</name>
    <dbReference type="NCBI Taxonomy" id="176946"/>
    <lineage>
        <taxon>Eukaryota</taxon>
        <taxon>Metazoa</taxon>
        <taxon>Chordata</taxon>
        <taxon>Craniata</taxon>
        <taxon>Vertebrata</taxon>
        <taxon>Euteleostomi</taxon>
        <taxon>Lepidosauria</taxon>
        <taxon>Squamata</taxon>
        <taxon>Bifurcata</taxon>
        <taxon>Unidentata</taxon>
        <taxon>Episquamata</taxon>
        <taxon>Toxicofera</taxon>
        <taxon>Serpentes</taxon>
        <taxon>Henophidia</taxon>
        <taxon>Pythonidae</taxon>
        <taxon>Python</taxon>
    </lineage>
</organism>
<evidence type="ECO:0000256" key="2">
    <source>
        <dbReference type="RuleBase" id="RU003695"/>
    </source>
</evidence>
<dbReference type="RefSeq" id="XP_025021735.1">
    <property type="nucleotide sequence ID" value="XM_025165967.1"/>
</dbReference>
<dbReference type="PROSITE" id="PS00213">
    <property type="entry name" value="LIPOCALIN"/>
    <property type="match status" value="1"/>
</dbReference>
<protein>
    <submittedName>
        <fullName evidence="6">Extracellular fatty acid-binding protein-like</fullName>
    </submittedName>
</protein>
<dbReference type="Pfam" id="PF00061">
    <property type="entry name" value="Lipocalin"/>
    <property type="match status" value="1"/>
</dbReference>
<dbReference type="GO" id="GO:0036094">
    <property type="term" value="F:small molecule binding"/>
    <property type="evidence" value="ECO:0007669"/>
    <property type="project" value="InterPro"/>
</dbReference>
<comment type="similarity">
    <text evidence="1 2">Belongs to the calycin superfamily. Lipocalin family.</text>
</comment>
<evidence type="ECO:0000259" key="4">
    <source>
        <dbReference type="Pfam" id="PF00061"/>
    </source>
</evidence>
<dbReference type="InterPro" id="IPR002345">
    <property type="entry name" value="Lipocalin"/>
</dbReference>
<dbReference type="OrthoDB" id="9048943at2759"/>
<keyword evidence="3" id="KW-0732">Signal</keyword>
<proteinExistence type="inferred from homology"/>
<evidence type="ECO:0000256" key="3">
    <source>
        <dbReference type="SAM" id="SignalP"/>
    </source>
</evidence>
<keyword evidence="5" id="KW-1185">Reference proteome</keyword>
<accession>A0A9F5IJ51</accession>
<feature type="domain" description="Lipocalin/cytosolic fatty-acid binding" evidence="4">
    <location>
        <begin position="33"/>
        <end position="170"/>
    </location>
</feature>
<sequence length="194" mass="21502">MKVCLFALGLALCCAVQADDSTPFENAELSRLTGPWYSIAMATNCPKLREMSRHMPIIPAVLHSVTKDEFRMKINLRMPQGCKEINPVIRKEDGVYTTTCERGGKKIMDKIQTDYSTQASISMKMTSDGTNFCVVVTCMSKDLPVREDFMSKCRSFVKEVGLNEADLQELRKEGVQSGGLEAAGSGGWVRFELG</sequence>
<dbReference type="Proteomes" id="UP000695026">
    <property type="component" value="Unplaced"/>
</dbReference>
<dbReference type="Gene3D" id="2.40.128.20">
    <property type="match status" value="1"/>
</dbReference>
<dbReference type="OMA" id="IAMATNC"/>
<feature type="signal peptide" evidence="3">
    <location>
        <begin position="1"/>
        <end position="18"/>
    </location>
</feature>
<dbReference type="PANTHER" id="PTHR11430:SF32">
    <property type="entry name" value="CHLOROPLASTIC LIPOCALIN"/>
    <property type="match status" value="1"/>
</dbReference>
<dbReference type="KEGG" id="pbi:103067918"/>
<dbReference type="AlphaFoldDB" id="A0A9F5IJ51"/>
<reference evidence="6" key="1">
    <citation type="submission" date="2025-08" db="UniProtKB">
        <authorList>
            <consortium name="RefSeq"/>
        </authorList>
    </citation>
    <scope>IDENTIFICATION</scope>
    <source>
        <tissue evidence="6">Liver</tissue>
    </source>
</reference>
<dbReference type="PANTHER" id="PTHR11430">
    <property type="entry name" value="LIPOCALIN"/>
    <property type="match status" value="1"/>
</dbReference>
<name>A0A9F5IJ51_PYTBI</name>
<gene>
    <name evidence="6" type="primary">LOC103067918</name>
</gene>